<dbReference type="PANTHER" id="PTHR11735">
    <property type="entry name" value="TRNA N6-ADENOSINE THREONYLCARBAMOYLTRANSFERASE"/>
    <property type="match status" value="1"/>
</dbReference>
<dbReference type="InterPro" id="IPR000905">
    <property type="entry name" value="Gcp-like_dom"/>
</dbReference>
<keyword evidence="3" id="KW-1185">Reference proteome</keyword>
<dbReference type="GO" id="GO:0005829">
    <property type="term" value="C:cytosol"/>
    <property type="evidence" value="ECO:0007669"/>
    <property type="project" value="TreeGrafter"/>
</dbReference>
<organism evidence="2 3">
    <name type="scientific">Enterococcus columbae DSM 7374 = ATCC 51263</name>
    <dbReference type="NCBI Taxonomy" id="1121865"/>
    <lineage>
        <taxon>Bacteria</taxon>
        <taxon>Bacillati</taxon>
        <taxon>Bacillota</taxon>
        <taxon>Bacilli</taxon>
        <taxon>Lactobacillales</taxon>
        <taxon>Enterococcaceae</taxon>
        <taxon>Enterococcus</taxon>
    </lineage>
</organism>
<dbReference type="CDD" id="cd24032">
    <property type="entry name" value="ASKHA_NBD_TsaB"/>
    <property type="match status" value="1"/>
</dbReference>
<dbReference type="Pfam" id="PF00814">
    <property type="entry name" value="TsaD"/>
    <property type="match status" value="1"/>
</dbReference>
<dbReference type="Proteomes" id="UP000014113">
    <property type="component" value="Unassembled WGS sequence"/>
</dbReference>
<dbReference type="eggNOG" id="COG1214">
    <property type="taxonomic scope" value="Bacteria"/>
</dbReference>
<dbReference type="Gene3D" id="3.30.420.40">
    <property type="match status" value="2"/>
</dbReference>
<evidence type="ECO:0000313" key="2">
    <source>
        <dbReference type="EMBL" id="EOW87610.1"/>
    </source>
</evidence>
<dbReference type="SUPFAM" id="SSF53067">
    <property type="entry name" value="Actin-like ATPase domain"/>
    <property type="match status" value="2"/>
</dbReference>
<name>S0KC43_9ENTE</name>
<evidence type="ECO:0000259" key="1">
    <source>
        <dbReference type="Pfam" id="PF00814"/>
    </source>
</evidence>
<feature type="domain" description="Gcp-like" evidence="1">
    <location>
        <begin position="31"/>
        <end position="223"/>
    </location>
</feature>
<dbReference type="AlphaFoldDB" id="S0KC43"/>
<evidence type="ECO:0000313" key="3">
    <source>
        <dbReference type="Proteomes" id="UP000014113"/>
    </source>
</evidence>
<accession>S0KC43</accession>
<comment type="caution">
    <text evidence="2">The sequence shown here is derived from an EMBL/GenBank/DDBJ whole genome shotgun (WGS) entry which is preliminary data.</text>
</comment>
<dbReference type="NCBIfam" id="TIGR03725">
    <property type="entry name" value="T6A_YeaZ"/>
    <property type="match status" value="1"/>
</dbReference>
<sequence length="239" mass="26912">MKILAIDTSNQTLAVAVCEDQRLLGQMQTTVNKNHSVALMPAIEQLMQQINLQPADLNRIVVAQGPGSYTGLRIGVTTAKTLAYTLNCELVGVSSLKVLAANCYGREEIIIPLFDARRNNVYAAAYQWQEDKLNTIMPEQHMALTDLLERFKDQAVYFVGMDVTKFSEQILTTLPKAQINTWEDWQYPKASQLALLGSQAAPVEDIHGFLPNYLKRVEAEEKWLLTHENEAEVNYVEKI</sequence>
<protein>
    <submittedName>
        <fullName evidence="2">Universal bacterial protein YeaZ</fullName>
    </submittedName>
</protein>
<dbReference type="InterPro" id="IPR043129">
    <property type="entry name" value="ATPase_NBD"/>
</dbReference>
<dbReference type="GO" id="GO:0002949">
    <property type="term" value="P:tRNA threonylcarbamoyladenosine modification"/>
    <property type="evidence" value="ECO:0007669"/>
    <property type="project" value="InterPro"/>
</dbReference>
<dbReference type="STRING" id="1121865.OMW_00932"/>
<dbReference type="PATRIC" id="fig|1121865.3.peg.919"/>
<dbReference type="InterPro" id="IPR022496">
    <property type="entry name" value="T6A_TsaB"/>
</dbReference>
<dbReference type="EMBL" id="ASWJ01000002">
    <property type="protein sequence ID" value="EOW87610.1"/>
    <property type="molecule type" value="Genomic_DNA"/>
</dbReference>
<gene>
    <name evidence="2" type="ORF">I568_00275</name>
</gene>
<dbReference type="RefSeq" id="WP_016183093.1">
    <property type="nucleotide sequence ID" value="NZ_JXKI01000023.1"/>
</dbReference>
<proteinExistence type="predicted"/>
<dbReference type="OrthoDB" id="9784166at2"/>
<dbReference type="PANTHER" id="PTHR11735:SF11">
    <property type="entry name" value="TRNA THREONYLCARBAMOYLADENOSINE BIOSYNTHESIS PROTEIN TSAB"/>
    <property type="match status" value="1"/>
</dbReference>
<reference evidence="2 3" key="1">
    <citation type="submission" date="2013-03" db="EMBL/GenBank/DDBJ databases">
        <title>The Genome Sequence of Enterococcus columbae ATCC_51263 (PacBio/Illumina hybrid assembly).</title>
        <authorList>
            <consortium name="The Broad Institute Genomics Platform"/>
            <consortium name="The Broad Institute Genome Sequencing Center for Infectious Disease"/>
            <person name="Earl A."/>
            <person name="Russ C."/>
            <person name="Gilmore M."/>
            <person name="Surin D."/>
            <person name="Walker B."/>
            <person name="Young S."/>
            <person name="Zeng Q."/>
            <person name="Gargeya S."/>
            <person name="Fitzgerald M."/>
            <person name="Haas B."/>
            <person name="Abouelleil A."/>
            <person name="Allen A.W."/>
            <person name="Alvarado L."/>
            <person name="Arachchi H.M."/>
            <person name="Berlin A.M."/>
            <person name="Chapman S.B."/>
            <person name="Gainer-Dewar J."/>
            <person name="Goldberg J."/>
            <person name="Griggs A."/>
            <person name="Gujja S."/>
            <person name="Hansen M."/>
            <person name="Howarth C."/>
            <person name="Imamovic A."/>
            <person name="Ireland A."/>
            <person name="Larimer J."/>
            <person name="McCowan C."/>
            <person name="Murphy C."/>
            <person name="Pearson M."/>
            <person name="Poon T.W."/>
            <person name="Priest M."/>
            <person name="Roberts A."/>
            <person name="Saif S."/>
            <person name="Shea T."/>
            <person name="Sisk P."/>
            <person name="Sykes S."/>
            <person name="Wortman J."/>
            <person name="Nusbaum C."/>
            <person name="Birren B."/>
        </authorList>
    </citation>
    <scope>NUCLEOTIDE SEQUENCE [LARGE SCALE GENOMIC DNA]</scope>
    <source>
        <strain evidence="2 3">ATCC 51263</strain>
    </source>
</reference>